<keyword evidence="3" id="KW-1133">Transmembrane helix</keyword>
<dbReference type="AlphaFoldDB" id="A0A1B2EZT9"/>
<dbReference type="SUPFAM" id="SSF103088">
    <property type="entry name" value="OmpA-like"/>
    <property type="match status" value="1"/>
</dbReference>
<evidence type="ECO:0000256" key="3">
    <source>
        <dbReference type="SAM" id="Phobius"/>
    </source>
</evidence>
<dbReference type="RefSeq" id="WP_099516281.1">
    <property type="nucleotide sequence ID" value="NZ_CP016621.1"/>
</dbReference>
<dbReference type="OrthoDB" id="559153at2"/>
<feature type="coiled-coil region" evidence="1">
    <location>
        <begin position="155"/>
        <end position="214"/>
    </location>
</feature>
<dbReference type="Gene3D" id="3.30.1330.60">
    <property type="entry name" value="OmpA-like domain"/>
    <property type="match status" value="1"/>
</dbReference>
<keyword evidence="3" id="KW-0472">Membrane</keyword>
<feature type="region of interest" description="Disordered" evidence="2">
    <location>
        <begin position="370"/>
        <end position="392"/>
    </location>
</feature>
<evidence type="ECO:0008006" key="5">
    <source>
        <dbReference type="Google" id="ProtNLM"/>
    </source>
</evidence>
<keyword evidence="3" id="KW-0812">Transmembrane</keyword>
<dbReference type="InterPro" id="IPR036737">
    <property type="entry name" value="OmpA-like_sf"/>
</dbReference>
<feature type="transmembrane region" description="Helical" evidence="3">
    <location>
        <begin position="18"/>
        <end position="43"/>
    </location>
</feature>
<evidence type="ECO:0000313" key="4">
    <source>
        <dbReference type="EMBL" id="ANY85510.1"/>
    </source>
</evidence>
<dbReference type="EMBL" id="CP016621">
    <property type="protein sequence ID" value="ANY85510.1"/>
    <property type="molecule type" value="Genomic_DNA"/>
</dbReference>
<evidence type="ECO:0000256" key="2">
    <source>
        <dbReference type="SAM" id="MobiDB-lite"/>
    </source>
</evidence>
<organism evidence="4">
    <name type="scientific">Microvirga ossetica</name>
    <dbReference type="NCBI Taxonomy" id="1882682"/>
    <lineage>
        <taxon>Bacteria</taxon>
        <taxon>Pseudomonadati</taxon>
        <taxon>Pseudomonadota</taxon>
        <taxon>Alphaproteobacteria</taxon>
        <taxon>Hyphomicrobiales</taxon>
        <taxon>Methylobacteriaceae</taxon>
        <taxon>Microvirga</taxon>
    </lineage>
</organism>
<reference evidence="4" key="1">
    <citation type="submission" date="2016-07" db="EMBL/GenBank/DDBJ databases">
        <title>Microvirga ossetica sp. nov. a new species of rhizobia isolated from root nodules of the legume species Vicia alpestris Steven originated from North Ossetia region in the Caucasus.</title>
        <authorList>
            <person name="Safronova V.I."/>
            <person name="Kuznetsova I.G."/>
            <person name="Sazanova A.L."/>
            <person name="Belimov A."/>
            <person name="Andronov E."/>
            <person name="Osledkin Y.S."/>
            <person name="Onishchuk O.P."/>
            <person name="Kurchak O.N."/>
            <person name="Shaposhnikov A.I."/>
            <person name="Willems A."/>
            <person name="Tikhonovich I.A."/>
        </authorList>
    </citation>
    <scope>NUCLEOTIDE SEQUENCE [LARGE SCALE GENOMIC DNA]</scope>
    <source>
        <strain evidence="4">V5/3M</strain>
        <plasmid evidence="4">unnamed5</plasmid>
    </source>
</reference>
<dbReference type="KEGG" id="moc:BB934_45665"/>
<sequence>MTITAQIERQSNSYRQGLVLGLTQAEIMLLLVFCLLLAAAAVIKRKDDEISKSRIEVAALQGTTTMNRRITELVMRDPAISGQIGPDGSIPEPKLDEYWQEIIENRDIFRQLENHGITKNDLKDDPKFLSEIIELKKEGATAESLKGAMTMLDGMSKAEKALKDALAKRDSELKEALAKGGEMTEALARKDGELKAANARLEEMTKQANAAAGKDEEGHKWPPMISLSEAGGYFFKLGSAELSTEFERRLNEVVVPTLLKTAHEYDVDVIEVVGHTDELPIGVKHSNLDRDMVEVLKGNKPIVALKPGDNAGLGIARSVSVVRSLLQDGRLNGLRVLPLSGAQLVKTDETLANGMDVQGDVKERRRIEIRLRKSAPPEQPKAGSDIANANRG</sequence>
<keyword evidence="4" id="KW-0614">Plasmid</keyword>
<geneLocation type="plasmid" evidence="4">
    <name>unnamed5</name>
</geneLocation>
<evidence type="ECO:0000256" key="1">
    <source>
        <dbReference type="SAM" id="Coils"/>
    </source>
</evidence>
<gene>
    <name evidence="4" type="ORF">BB934_45665</name>
</gene>
<proteinExistence type="predicted"/>
<keyword evidence="1" id="KW-0175">Coiled coil</keyword>
<protein>
    <recommendedName>
        <fullName evidence="5">OmpA-like domain-containing protein</fullName>
    </recommendedName>
</protein>
<accession>A0A1B2EZT9</accession>
<name>A0A1B2EZT9_9HYPH</name>